<keyword evidence="11" id="KW-1185">Reference proteome</keyword>
<keyword evidence="2" id="KW-0813">Transport</keyword>
<dbReference type="InterPro" id="IPR005894">
    <property type="entry name" value="DrrA"/>
</dbReference>
<dbReference type="SUPFAM" id="SSF52540">
    <property type="entry name" value="P-loop containing nucleoside triphosphate hydrolases"/>
    <property type="match status" value="1"/>
</dbReference>
<comment type="subcellular location">
    <subcellularLocation>
        <location evidence="1">Cell membrane</location>
        <topology evidence="1">Peripheral membrane protein</topology>
        <orientation evidence="1">Cytoplasmic side</orientation>
    </subcellularLocation>
</comment>
<organism evidence="10 11">
    <name type="scientific">Candidatus Chloroploca asiatica</name>
    <dbReference type="NCBI Taxonomy" id="1506545"/>
    <lineage>
        <taxon>Bacteria</taxon>
        <taxon>Bacillati</taxon>
        <taxon>Chloroflexota</taxon>
        <taxon>Chloroflexia</taxon>
        <taxon>Chloroflexales</taxon>
        <taxon>Chloroflexineae</taxon>
        <taxon>Oscillochloridaceae</taxon>
        <taxon>Candidatus Chloroploca</taxon>
    </lineage>
</organism>
<dbReference type="EMBL" id="LYXE01000009">
    <property type="protein sequence ID" value="PDW01260.1"/>
    <property type="molecule type" value="Genomic_DNA"/>
</dbReference>
<comment type="caution">
    <text evidence="10">The sequence shown here is derived from an EMBL/GenBank/DDBJ whole genome shotgun (WGS) entry which is preliminary data.</text>
</comment>
<dbReference type="Gene3D" id="3.40.50.300">
    <property type="entry name" value="P-loop containing nucleotide triphosphate hydrolases"/>
    <property type="match status" value="1"/>
</dbReference>
<dbReference type="InterPro" id="IPR003439">
    <property type="entry name" value="ABC_transporter-like_ATP-bd"/>
</dbReference>
<sequence>MTTFAIEAHGLVKRYGDLTAVAGIDLAVPRGSIYAMLGPNGAGKTTTINMLTTLIVPTAGSASVAGHDVVRAANQVRTRIGVTFQDIVVDQDLTGREVLDIHGRLYRQPAAVRQRRISELVELVQLTEAIDRRVRTYSGGMKRRLELARGLMTDPEILFLDEPTQGLDPQNRVGIWNYIRDLNQTRDLTLLLTTHYMDEAEALASRVGIVDKGRLVVEDAPATLVSNLGADVVRIRGQGERDQFVAHLNNIPFVIRVDLDNLGEFVMVYVDSGSRRLAEIVTSAGASHFQIDDVTVARPSLGDVFLHHTGNALRD</sequence>
<dbReference type="Proteomes" id="UP000220922">
    <property type="component" value="Unassembled WGS sequence"/>
</dbReference>
<dbReference type="GO" id="GO:1900753">
    <property type="term" value="P:doxorubicin transport"/>
    <property type="evidence" value="ECO:0007669"/>
    <property type="project" value="InterPro"/>
</dbReference>
<dbReference type="PANTHER" id="PTHR43582">
    <property type="entry name" value="LINEARMYCIN RESISTANCE ATP-BINDING PROTEIN LNRL"/>
    <property type="match status" value="1"/>
</dbReference>
<proteinExistence type="inferred from homology"/>
<feature type="domain" description="ABC transporter" evidence="9">
    <location>
        <begin position="6"/>
        <end position="237"/>
    </location>
</feature>
<dbReference type="InterPro" id="IPR003593">
    <property type="entry name" value="AAA+_ATPase"/>
</dbReference>
<dbReference type="PROSITE" id="PS50893">
    <property type="entry name" value="ABC_TRANSPORTER_2"/>
    <property type="match status" value="1"/>
</dbReference>
<accession>A0A2H3KRK9</accession>
<dbReference type="InterPro" id="IPR017871">
    <property type="entry name" value="ABC_transporter-like_CS"/>
</dbReference>
<gene>
    <name evidence="10" type="ORF">A9Q02_07440</name>
</gene>
<evidence type="ECO:0000256" key="1">
    <source>
        <dbReference type="ARBA" id="ARBA00004413"/>
    </source>
</evidence>
<dbReference type="GO" id="GO:0016887">
    <property type="term" value="F:ATP hydrolysis activity"/>
    <property type="evidence" value="ECO:0007669"/>
    <property type="project" value="InterPro"/>
</dbReference>
<evidence type="ECO:0000256" key="4">
    <source>
        <dbReference type="ARBA" id="ARBA00022741"/>
    </source>
</evidence>
<dbReference type="SMART" id="SM00382">
    <property type="entry name" value="AAA"/>
    <property type="match status" value="1"/>
</dbReference>
<evidence type="ECO:0000256" key="3">
    <source>
        <dbReference type="ARBA" id="ARBA00022475"/>
    </source>
</evidence>
<dbReference type="InterPro" id="IPR027417">
    <property type="entry name" value="P-loop_NTPase"/>
</dbReference>
<evidence type="ECO:0000256" key="2">
    <source>
        <dbReference type="ARBA" id="ARBA00022448"/>
    </source>
</evidence>
<keyword evidence="4" id="KW-0547">Nucleotide-binding</keyword>
<evidence type="ECO:0000256" key="5">
    <source>
        <dbReference type="ARBA" id="ARBA00022840"/>
    </source>
</evidence>
<dbReference type="FunFam" id="3.40.50.300:FF:000589">
    <property type="entry name" value="ABC transporter, ATP-binding subunit"/>
    <property type="match status" value="1"/>
</dbReference>
<evidence type="ECO:0000313" key="11">
    <source>
        <dbReference type="Proteomes" id="UP000220922"/>
    </source>
</evidence>
<comment type="similarity">
    <text evidence="8">Belongs to the ABC transporter superfamily. Drug exporter-1 (DrugE1) (TC 3.A.1.105) family.</text>
</comment>
<dbReference type="NCBIfam" id="TIGR01188">
    <property type="entry name" value="drrA"/>
    <property type="match status" value="1"/>
</dbReference>
<evidence type="ECO:0000256" key="7">
    <source>
        <dbReference type="ARBA" id="ARBA00023136"/>
    </source>
</evidence>
<dbReference type="GO" id="GO:0043215">
    <property type="term" value="P:daunorubicin transport"/>
    <property type="evidence" value="ECO:0007669"/>
    <property type="project" value="InterPro"/>
</dbReference>
<evidence type="ECO:0000259" key="9">
    <source>
        <dbReference type="PROSITE" id="PS50893"/>
    </source>
</evidence>
<evidence type="ECO:0000256" key="6">
    <source>
        <dbReference type="ARBA" id="ARBA00022967"/>
    </source>
</evidence>
<dbReference type="OrthoDB" id="9767778at2"/>
<evidence type="ECO:0000313" key="10">
    <source>
        <dbReference type="EMBL" id="PDW01260.1"/>
    </source>
</evidence>
<evidence type="ECO:0000256" key="8">
    <source>
        <dbReference type="ARBA" id="ARBA00049985"/>
    </source>
</evidence>
<dbReference type="GO" id="GO:0005886">
    <property type="term" value="C:plasma membrane"/>
    <property type="evidence" value="ECO:0007669"/>
    <property type="project" value="UniProtKB-SubCell"/>
</dbReference>
<keyword evidence="6" id="KW-1278">Translocase</keyword>
<dbReference type="AlphaFoldDB" id="A0A2H3KRK9"/>
<keyword evidence="7" id="KW-0472">Membrane</keyword>
<dbReference type="Pfam" id="PF00005">
    <property type="entry name" value="ABC_tran"/>
    <property type="match status" value="1"/>
</dbReference>
<dbReference type="GO" id="GO:0005524">
    <property type="term" value="F:ATP binding"/>
    <property type="evidence" value="ECO:0007669"/>
    <property type="project" value="UniProtKB-KW"/>
</dbReference>
<dbReference type="RefSeq" id="WP_097650404.1">
    <property type="nucleotide sequence ID" value="NZ_LYXE01000009.1"/>
</dbReference>
<keyword evidence="3" id="KW-1003">Cell membrane</keyword>
<keyword evidence="5 10" id="KW-0067">ATP-binding</keyword>
<reference evidence="10 11" key="1">
    <citation type="submission" date="2016-05" db="EMBL/GenBank/DDBJ databases">
        <authorList>
            <person name="Lavstsen T."/>
            <person name="Jespersen J.S."/>
        </authorList>
    </citation>
    <scope>NUCLEOTIDE SEQUENCE [LARGE SCALE GENOMIC DNA]</scope>
    <source>
        <strain evidence="10 11">B7-9</strain>
    </source>
</reference>
<protein>
    <submittedName>
        <fullName evidence="10">Daunorubicin ABC transporter ATP-binding protein</fullName>
    </submittedName>
</protein>
<name>A0A2H3KRK9_9CHLR</name>
<dbReference type="PANTHER" id="PTHR43582:SF5">
    <property type="entry name" value="ABC TRANSPORTER"/>
    <property type="match status" value="1"/>
</dbReference>
<dbReference type="PROSITE" id="PS00211">
    <property type="entry name" value="ABC_TRANSPORTER_1"/>
    <property type="match status" value="1"/>
</dbReference>